<dbReference type="Pfam" id="PF03372">
    <property type="entry name" value="Exo_endo_phos"/>
    <property type="match status" value="1"/>
</dbReference>
<dbReference type="HOGENOM" id="CLU_052333_2_1_9"/>
<name>H3NLL4_9FIRM</name>
<feature type="transmembrane region" description="Helical" evidence="1">
    <location>
        <begin position="7"/>
        <end position="29"/>
    </location>
</feature>
<proteinExistence type="predicted"/>
<dbReference type="GeneID" id="96998248"/>
<dbReference type="InterPro" id="IPR036691">
    <property type="entry name" value="Endo/exonu/phosph_ase_sf"/>
</dbReference>
<dbReference type="STRING" id="883114.HMPREF9709_00225"/>
<reference evidence="3 4" key="1">
    <citation type="submission" date="2012-01" db="EMBL/GenBank/DDBJ databases">
        <title>The Genome Sequence of Helcococcus kunzii ATCC 51366.</title>
        <authorList>
            <consortium name="The Broad Institute Genome Sequencing Platform"/>
            <person name="Earl A."/>
            <person name="Ward D."/>
            <person name="Feldgarden M."/>
            <person name="Gevers D."/>
            <person name="Huys G."/>
            <person name="Young S.K."/>
            <person name="Zeng Q."/>
            <person name="Gargeya S."/>
            <person name="Fitzgerald M."/>
            <person name="Haas B."/>
            <person name="Abouelleil A."/>
            <person name="Alvarado L."/>
            <person name="Arachchi H.M."/>
            <person name="Berlin A."/>
            <person name="Chapman S.B."/>
            <person name="Gearin G."/>
            <person name="Goldberg J."/>
            <person name="Griggs A."/>
            <person name="Gujja S."/>
            <person name="Hansen M."/>
            <person name="Heiman D."/>
            <person name="Howarth C."/>
            <person name="Larimer J."/>
            <person name="Lui A."/>
            <person name="MacDonald P.J.P."/>
            <person name="McCowen C."/>
            <person name="Montmayeur A."/>
            <person name="Murphy C."/>
            <person name="Neiman D."/>
            <person name="Pearson M."/>
            <person name="Priest M."/>
            <person name="Roberts A."/>
            <person name="Saif S."/>
            <person name="Shea T."/>
            <person name="Sisk P."/>
            <person name="Stolte C."/>
            <person name="Sykes S."/>
            <person name="Wortman J."/>
            <person name="Nusbaum C."/>
            <person name="Birren B."/>
        </authorList>
    </citation>
    <scope>NUCLEOTIDE SEQUENCE [LARGE SCALE GENOMIC DNA]</scope>
    <source>
        <strain evidence="3 4">ATCC 51366</strain>
    </source>
</reference>
<accession>H3NLL4</accession>
<dbReference type="SUPFAM" id="SSF56219">
    <property type="entry name" value="DNase I-like"/>
    <property type="match status" value="1"/>
</dbReference>
<evidence type="ECO:0000259" key="2">
    <source>
        <dbReference type="Pfam" id="PF03372"/>
    </source>
</evidence>
<dbReference type="RefSeq" id="WP_005397127.1">
    <property type="nucleotide sequence ID" value="NZ_JH601088.1"/>
</dbReference>
<dbReference type="InterPro" id="IPR005135">
    <property type="entry name" value="Endo/exonuclease/phosphatase"/>
</dbReference>
<keyword evidence="1" id="KW-0472">Membrane</keyword>
<evidence type="ECO:0000313" key="4">
    <source>
        <dbReference type="Proteomes" id="UP000004191"/>
    </source>
</evidence>
<dbReference type="eggNOG" id="COG3021">
    <property type="taxonomic scope" value="Bacteria"/>
</dbReference>
<organism evidence="3 4">
    <name type="scientific">Helcococcus kunzii ATCC 51366</name>
    <dbReference type="NCBI Taxonomy" id="883114"/>
    <lineage>
        <taxon>Bacteria</taxon>
        <taxon>Bacillati</taxon>
        <taxon>Bacillota</taxon>
        <taxon>Tissierellia</taxon>
        <taxon>Tissierellales</taxon>
        <taxon>Peptoniphilaceae</taxon>
        <taxon>Helcococcus</taxon>
    </lineage>
</organism>
<dbReference type="GO" id="GO:0003824">
    <property type="term" value="F:catalytic activity"/>
    <property type="evidence" value="ECO:0007669"/>
    <property type="project" value="InterPro"/>
</dbReference>
<feature type="transmembrane region" description="Helical" evidence="1">
    <location>
        <begin position="49"/>
        <end position="70"/>
    </location>
</feature>
<dbReference type="AlphaFoldDB" id="H3NLL4"/>
<gene>
    <name evidence="3" type="ORF">HMPREF9709_00225</name>
</gene>
<protein>
    <recommendedName>
        <fullName evidence="2">Endonuclease/exonuclease/phosphatase domain-containing protein</fullName>
    </recommendedName>
</protein>
<comment type="caution">
    <text evidence="3">The sequence shown here is derived from an EMBL/GenBank/DDBJ whole genome shotgun (WGS) entry which is preliminary data.</text>
</comment>
<evidence type="ECO:0000256" key="1">
    <source>
        <dbReference type="SAM" id="Phobius"/>
    </source>
</evidence>
<dbReference type="PATRIC" id="fig|883114.3.peg.221"/>
<keyword evidence="4" id="KW-1185">Reference proteome</keyword>
<dbReference type="EMBL" id="AGEI01000007">
    <property type="protein sequence ID" value="EHR35779.1"/>
    <property type="molecule type" value="Genomic_DNA"/>
</dbReference>
<keyword evidence="1" id="KW-0812">Transmembrane</keyword>
<evidence type="ECO:0000313" key="3">
    <source>
        <dbReference type="EMBL" id="EHR35779.1"/>
    </source>
</evidence>
<feature type="transmembrane region" description="Helical" evidence="1">
    <location>
        <begin position="82"/>
        <end position="99"/>
    </location>
</feature>
<dbReference type="Gene3D" id="3.60.10.10">
    <property type="entry name" value="Endonuclease/exonuclease/phosphatase"/>
    <property type="match status" value="1"/>
</dbReference>
<dbReference type="Proteomes" id="UP000004191">
    <property type="component" value="Unassembled WGS sequence"/>
</dbReference>
<feature type="domain" description="Endonuclease/exonuclease/phosphatase" evidence="2">
    <location>
        <begin position="118"/>
        <end position="325"/>
    </location>
</feature>
<sequence>MKNRKNTFLTYFLLLLSLVYTCVIVINFFMPNSDINIWLSSRLFIAQFLAFPFMFGALMLVFTAISLGIVKFRKSETILKNIISTIFIITSIIFMLTGVNSPKARKYEDSDTIKIVEWNALNNLTKDSAKKIFKDFDADIAVFPELNPDTSEISMIYNAFNESSIDFNQYDIFAGFGYGDSIAPVTIISKKEKLRLEQEEIKYGVRFGTVKVKNKDIEIIGLHTAPPIPGLMIEWSLDLEIIDEMVKENPNAIVIGDFNANLRHGNMSKLTNHVDVLSSNSILERGTWPQKLPKVLRASIDHILLPKDKYSVKNVEIVDLEGSDHAAIFAEIGVKK</sequence>
<keyword evidence="1" id="KW-1133">Transmembrane helix</keyword>